<evidence type="ECO:0000256" key="4">
    <source>
        <dbReference type="ARBA" id="ARBA00011648"/>
    </source>
</evidence>
<keyword evidence="11 15" id="KW-0139">CF(1)</keyword>
<dbReference type="Gene3D" id="1.20.5.440">
    <property type="entry name" value="ATP synthase delta/epsilon subunit, C-terminal domain"/>
    <property type="match status" value="1"/>
</dbReference>
<dbReference type="Pfam" id="PF02823">
    <property type="entry name" value="ATP-synt_DE_N"/>
    <property type="match status" value="1"/>
</dbReference>
<name>A0A4R3IC27_9GAMM</name>
<keyword evidence="8 15" id="KW-0375">Hydrogen ion transport</keyword>
<dbReference type="InterPro" id="IPR001469">
    <property type="entry name" value="ATP_synth_F1_dsu/esu"/>
</dbReference>
<evidence type="ECO:0000256" key="15">
    <source>
        <dbReference type="HAMAP-Rule" id="MF_00530"/>
    </source>
</evidence>
<dbReference type="PANTHER" id="PTHR13822">
    <property type="entry name" value="ATP SYNTHASE DELTA/EPSILON CHAIN"/>
    <property type="match status" value="1"/>
</dbReference>
<comment type="subcellular location">
    <subcellularLocation>
        <location evidence="2 15">Cell membrane</location>
        <topology evidence="2 15">Peripheral membrane protein</topology>
    </subcellularLocation>
</comment>
<evidence type="ECO:0000259" key="17">
    <source>
        <dbReference type="Pfam" id="PF00401"/>
    </source>
</evidence>
<evidence type="ECO:0000256" key="8">
    <source>
        <dbReference type="ARBA" id="ARBA00022781"/>
    </source>
</evidence>
<dbReference type="GO" id="GO:0005524">
    <property type="term" value="F:ATP binding"/>
    <property type="evidence" value="ECO:0007669"/>
    <property type="project" value="UniProtKB-UniRule"/>
</dbReference>
<dbReference type="EMBL" id="SLZR01000001">
    <property type="protein sequence ID" value="TCS44061.1"/>
    <property type="molecule type" value="Genomic_DNA"/>
</dbReference>
<dbReference type="NCBIfam" id="NF001847">
    <property type="entry name" value="PRK00571.1-4"/>
    <property type="match status" value="1"/>
</dbReference>
<dbReference type="FunFam" id="2.60.15.10:FF:000001">
    <property type="entry name" value="ATP synthase epsilon chain"/>
    <property type="match status" value="1"/>
</dbReference>
<dbReference type="InterPro" id="IPR020546">
    <property type="entry name" value="ATP_synth_F1_dsu/esu_N"/>
</dbReference>
<dbReference type="Pfam" id="PF00401">
    <property type="entry name" value="ATP-synt_DE"/>
    <property type="match status" value="1"/>
</dbReference>
<evidence type="ECO:0000256" key="12">
    <source>
        <dbReference type="ARBA" id="ARBA00023310"/>
    </source>
</evidence>
<feature type="domain" description="ATP synthase epsilon subunit C-terminal" evidence="17">
    <location>
        <begin position="89"/>
        <end position="132"/>
    </location>
</feature>
<comment type="subunit">
    <text evidence="4 15 16">F-type ATPases have 2 components, CF(1) - the catalytic core - and CF(0) - the membrane proton channel. CF(1) has five subunits: alpha(3), beta(3), gamma(1), delta(1), epsilon(1). CF(0) has three main subunits: a, b and c.</text>
</comment>
<keyword evidence="9 15" id="KW-0406">Ion transport</keyword>
<accession>A0A4R3IC27</accession>
<dbReference type="RefSeq" id="WP_132699347.1">
    <property type="nucleotide sequence ID" value="NZ_SLZR01000001.1"/>
</dbReference>
<evidence type="ECO:0000256" key="5">
    <source>
        <dbReference type="ARBA" id="ARBA00014480"/>
    </source>
</evidence>
<dbReference type="GO" id="GO:0005886">
    <property type="term" value="C:plasma membrane"/>
    <property type="evidence" value="ECO:0007669"/>
    <property type="project" value="UniProtKB-SubCell"/>
</dbReference>
<dbReference type="GO" id="GO:0046933">
    <property type="term" value="F:proton-transporting ATP synthase activity, rotational mechanism"/>
    <property type="evidence" value="ECO:0007669"/>
    <property type="project" value="UniProtKB-UniRule"/>
</dbReference>
<dbReference type="InterPro" id="IPR020547">
    <property type="entry name" value="ATP_synth_F1_esu_C"/>
</dbReference>
<evidence type="ECO:0000313" key="20">
    <source>
        <dbReference type="Proteomes" id="UP000295793"/>
    </source>
</evidence>
<comment type="similarity">
    <text evidence="3 15 16">Belongs to the ATPase epsilon chain family.</text>
</comment>
<comment type="caution">
    <text evidence="19">The sequence shown here is derived from an EMBL/GenBank/DDBJ whole genome shotgun (WGS) entry which is preliminary data.</text>
</comment>
<dbReference type="InterPro" id="IPR036794">
    <property type="entry name" value="ATP_F1_dsu/esu_C_sf"/>
</dbReference>
<evidence type="ECO:0000256" key="14">
    <source>
        <dbReference type="ARBA" id="ARBA00031795"/>
    </source>
</evidence>
<keyword evidence="7 15" id="KW-1003">Cell membrane</keyword>
<evidence type="ECO:0000256" key="3">
    <source>
        <dbReference type="ARBA" id="ARBA00005712"/>
    </source>
</evidence>
<dbReference type="Proteomes" id="UP000295793">
    <property type="component" value="Unassembled WGS sequence"/>
</dbReference>
<keyword evidence="12 15" id="KW-0066">ATP synthesis</keyword>
<dbReference type="Gene3D" id="2.60.15.10">
    <property type="entry name" value="F0F1 ATP synthase delta/epsilon subunit, N-terminal"/>
    <property type="match status" value="1"/>
</dbReference>
<dbReference type="NCBIfam" id="TIGR01216">
    <property type="entry name" value="ATP_synt_epsi"/>
    <property type="match status" value="1"/>
</dbReference>
<evidence type="ECO:0000256" key="7">
    <source>
        <dbReference type="ARBA" id="ARBA00022475"/>
    </source>
</evidence>
<evidence type="ECO:0000256" key="11">
    <source>
        <dbReference type="ARBA" id="ARBA00023196"/>
    </source>
</evidence>
<dbReference type="InterPro" id="IPR036771">
    <property type="entry name" value="ATPsynth_dsu/esu_N"/>
</dbReference>
<gene>
    <name evidence="15" type="primary">atpC</name>
    <name evidence="19" type="ORF">BCF53_101404</name>
</gene>
<keyword evidence="20" id="KW-1185">Reference proteome</keyword>
<evidence type="ECO:0000256" key="6">
    <source>
        <dbReference type="ARBA" id="ARBA00022448"/>
    </source>
</evidence>
<dbReference type="AlphaFoldDB" id="A0A4R3IC27"/>
<dbReference type="HAMAP" id="MF_00530">
    <property type="entry name" value="ATP_synth_epsil_bac"/>
    <property type="match status" value="1"/>
</dbReference>
<dbReference type="GO" id="GO:0045259">
    <property type="term" value="C:proton-transporting ATP synthase complex"/>
    <property type="evidence" value="ECO:0007669"/>
    <property type="project" value="UniProtKB-KW"/>
</dbReference>
<evidence type="ECO:0000256" key="9">
    <source>
        <dbReference type="ARBA" id="ARBA00023065"/>
    </source>
</evidence>
<dbReference type="PANTHER" id="PTHR13822:SF10">
    <property type="entry name" value="ATP SYNTHASE EPSILON CHAIN, CHLOROPLASTIC"/>
    <property type="match status" value="1"/>
</dbReference>
<sequence length="141" mass="15018">MAMTVHCDIVSAEEKIFSGLVELLVCTGEVGELGIKPGHAPLLTRLSPGPVHLVKQNGSREFIYVDGGYLEVQPHLVTVLADTAVRAADIDEAAATKAKVAAEKQIADKMASKEFAEVAVQLSKAIGKLRTIREARKALGK</sequence>
<evidence type="ECO:0000256" key="16">
    <source>
        <dbReference type="RuleBase" id="RU003656"/>
    </source>
</evidence>
<evidence type="ECO:0000313" key="19">
    <source>
        <dbReference type="EMBL" id="TCS44061.1"/>
    </source>
</evidence>
<keyword evidence="10 15" id="KW-0472">Membrane</keyword>
<keyword evidence="6 15" id="KW-0813">Transport</keyword>
<comment type="function">
    <text evidence="1 15">Produces ATP from ADP in the presence of a proton gradient across the membrane.</text>
</comment>
<organism evidence="19 20">
    <name type="scientific">Reinekea marinisedimentorum</name>
    <dbReference type="NCBI Taxonomy" id="230495"/>
    <lineage>
        <taxon>Bacteria</taxon>
        <taxon>Pseudomonadati</taxon>
        <taxon>Pseudomonadota</taxon>
        <taxon>Gammaproteobacteria</taxon>
        <taxon>Oceanospirillales</taxon>
        <taxon>Saccharospirillaceae</taxon>
        <taxon>Reinekea</taxon>
    </lineage>
</organism>
<feature type="domain" description="ATP synthase F1 complex delta/epsilon subunit N-terminal" evidence="18">
    <location>
        <begin position="6"/>
        <end position="84"/>
    </location>
</feature>
<reference evidence="19 20" key="1">
    <citation type="submission" date="2019-03" db="EMBL/GenBank/DDBJ databases">
        <title>Genomic Encyclopedia of Archaeal and Bacterial Type Strains, Phase II (KMG-II): from individual species to whole genera.</title>
        <authorList>
            <person name="Goeker M."/>
        </authorList>
    </citation>
    <scope>NUCLEOTIDE SEQUENCE [LARGE SCALE GENOMIC DNA]</scope>
    <source>
        <strain evidence="19 20">DSM 15388</strain>
    </source>
</reference>
<evidence type="ECO:0000256" key="13">
    <source>
        <dbReference type="ARBA" id="ARBA00030215"/>
    </source>
</evidence>
<evidence type="ECO:0000256" key="2">
    <source>
        <dbReference type="ARBA" id="ARBA00004202"/>
    </source>
</evidence>
<evidence type="ECO:0000256" key="10">
    <source>
        <dbReference type="ARBA" id="ARBA00023136"/>
    </source>
</evidence>
<proteinExistence type="inferred from homology"/>
<evidence type="ECO:0000259" key="18">
    <source>
        <dbReference type="Pfam" id="PF02823"/>
    </source>
</evidence>
<dbReference type="OrthoDB" id="9791445at2"/>
<dbReference type="CDD" id="cd12152">
    <property type="entry name" value="F1-ATPase_delta"/>
    <property type="match status" value="1"/>
</dbReference>
<evidence type="ECO:0000256" key="1">
    <source>
        <dbReference type="ARBA" id="ARBA00003543"/>
    </source>
</evidence>
<protein>
    <recommendedName>
        <fullName evidence="5 15">ATP synthase epsilon chain</fullName>
    </recommendedName>
    <alternativeName>
        <fullName evidence="14 15">ATP synthase F1 sector epsilon subunit</fullName>
    </alternativeName>
    <alternativeName>
        <fullName evidence="13 15">F-ATPase epsilon subunit</fullName>
    </alternativeName>
</protein>
<dbReference type="SUPFAM" id="SSF51344">
    <property type="entry name" value="Epsilon subunit of F1F0-ATP synthase N-terminal domain"/>
    <property type="match status" value="1"/>
</dbReference>
<dbReference type="SUPFAM" id="SSF46604">
    <property type="entry name" value="Epsilon subunit of F1F0-ATP synthase C-terminal domain"/>
    <property type="match status" value="1"/>
</dbReference>